<sequence length="312" mass="34337">MLHVWQASGELLEAIALEELSDVQSLKQRLQKKCGKPRFRQRLIHDGSVLADDEKLDSSMDVQLILQPWVVPTSEQKQELITACVLGKERQVEELLQLPMDPNYQLFYAGTLQSPLGEAAKRGLLEIVQTLVEAGARSQGSETLTSLAEMAFSTDRTFTPERLEIVSLLWQTNEEAIKMRDLLAGLSLRVPLSADGMQMLHFAAQLCLKAGRAEFYPALLSVAIAKRHVNTVRHLLDAGVDANCTDLDGKPQLLAAAELGHLEIVRLLLQAGASKNLSGTAGDLTPLALAREKGYEEIVRLLAEDDLGDQRP</sequence>
<dbReference type="OrthoDB" id="4476201at2759"/>
<keyword evidence="1" id="KW-0677">Repeat</keyword>
<dbReference type="EMBL" id="CAJNIZ010021112">
    <property type="protein sequence ID" value="CAE7448452.1"/>
    <property type="molecule type" value="Genomic_DNA"/>
</dbReference>
<evidence type="ECO:0000256" key="2">
    <source>
        <dbReference type="ARBA" id="ARBA00023043"/>
    </source>
</evidence>
<dbReference type="PROSITE" id="PS50088">
    <property type="entry name" value="ANK_REPEAT"/>
    <property type="match status" value="1"/>
</dbReference>
<dbReference type="PROSITE" id="PS50053">
    <property type="entry name" value="UBIQUITIN_2"/>
    <property type="match status" value="1"/>
</dbReference>
<dbReference type="PANTHER" id="PTHR24171:SF9">
    <property type="entry name" value="ANKYRIN REPEAT DOMAIN-CONTAINING PROTEIN 39"/>
    <property type="match status" value="1"/>
</dbReference>
<evidence type="ECO:0000313" key="5">
    <source>
        <dbReference type="EMBL" id="CAE7448452.1"/>
    </source>
</evidence>
<dbReference type="PANTHER" id="PTHR24171">
    <property type="entry name" value="ANKYRIN REPEAT DOMAIN-CONTAINING PROTEIN 39-RELATED"/>
    <property type="match status" value="1"/>
</dbReference>
<dbReference type="Gene3D" id="3.10.20.90">
    <property type="entry name" value="Phosphatidylinositol 3-kinase Catalytic Subunit, Chain A, domain 1"/>
    <property type="match status" value="1"/>
</dbReference>
<dbReference type="Pfam" id="PF00240">
    <property type="entry name" value="ubiquitin"/>
    <property type="match status" value="1"/>
</dbReference>
<dbReference type="SUPFAM" id="SSF54236">
    <property type="entry name" value="Ubiquitin-like"/>
    <property type="match status" value="1"/>
</dbReference>
<dbReference type="Gene3D" id="1.25.40.20">
    <property type="entry name" value="Ankyrin repeat-containing domain"/>
    <property type="match status" value="1"/>
</dbReference>
<dbReference type="AlphaFoldDB" id="A0A812RR81"/>
<dbReference type="SUPFAM" id="SSF48403">
    <property type="entry name" value="Ankyrin repeat"/>
    <property type="match status" value="1"/>
</dbReference>
<organism evidence="5 6">
    <name type="scientific">Symbiodinium pilosum</name>
    <name type="common">Dinoflagellate</name>
    <dbReference type="NCBI Taxonomy" id="2952"/>
    <lineage>
        <taxon>Eukaryota</taxon>
        <taxon>Sar</taxon>
        <taxon>Alveolata</taxon>
        <taxon>Dinophyceae</taxon>
        <taxon>Suessiales</taxon>
        <taxon>Symbiodiniaceae</taxon>
        <taxon>Symbiodinium</taxon>
    </lineage>
</organism>
<dbReference type="Pfam" id="PF12796">
    <property type="entry name" value="Ank_2"/>
    <property type="match status" value="1"/>
</dbReference>
<reference evidence="5" key="1">
    <citation type="submission" date="2021-02" db="EMBL/GenBank/DDBJ databases">
        <authorList>
            <person name="Dougan E. K."/>
            <person name="Rhodes N."/>
            <person name="Thang M."/>
            <person name="Chan C."/>
        </authorList>
    </citation>
    <scope>NUCLEOTIDE SEQUENCE</scope>
</reference>
<evidence type="ECO:0000256" key="1">
    <source>
        <dbReference type="ARBA" id="ARBA00022737"/>
    </source>
</evidence>
<accession>A0A812RR81</accession>
<dbReference type="InterPro" id="IPR002110">
    <property type="entry name" value="Ankyrin_rpt"/>
</dbReference>
<feature type="repeat" description="ANK" evidence="3">
    <location>
        <begin position="248"/>
        <end position="280"/>
    </location>
</feature>
<protein>
    <recommendedName>
        <fullName evidence="4">Ubiquitin-like domain-containing protein</fullName>
    </recommendedName>
</protein>
<dbReference type="Proteomes" id="UP000649617">
    <property type="component" value="Unassembled WGS sequence"/>
</dbReference>
<feature type="domain" description="Ubiquitin-like" evidence="4">
    <location>
        <begin position="23"/>
        <end position="58"/>
    </location>
</feature>
<comment type="caution">
    <text evidence="5">The sequence shown here is derived from an EMBL/GenBank/DDBJ whole genome shotgun (WGS) entry which is preliminary data.</text>
</comment>
<dbReference type="InterPro" id="IPR000626">
    <property type="entry name" value="Ubiquitin-like_dom"/>
</dbReference>
<gene>
    <name evidence="5" type="ORF">SPIL2461_LOCUS10962</name>
</gene>
<keyword evidence="2 3" id="KW-0040">ANK repeat</keyword>
<proteinExistence type="predicted"/>
<evidence type="ECO:0000259" key="4">
    <source>
        <dbReference type="PROSITE" id="PS50053"/>
    </source>
</evidence>
<dbReference type="PROSITE" id="PS50297">
    <property type="entry name" value="ANK_REP_REGION"/>
    <property type="match status" value="1"/>
</dbReference>
<evidence type="ECO:0000313" key="6">
    <source>
        <dbReference type="Proteomes" id="UP000649617"/>
    </source>
</evidence>
<dbReference type="InterPro" id="IPR029071">
    <property type="entry name" value="Ubiquitin-like_domsf"/>
</dbReference>
<dbReference type="SMART" id="SM00248">
    <property type="entry name" value="ANK"/>
    <property type="match status" value="4"/>
</dbReference>
<evidence type="ECO:0000256" key="3">
    <source>
        <dbReference type="PROSITE-ProRule" id="PRU00023"/>
    </source>
</evidence>
<name>A0A812RR81_SYMPI</name>
<keyword evidence="6" id="KW-1185">Reference proteome</keyword>
<dbReference type="InterPro" id="IPR036770">
    <property type="entry name" value="Ankyrin_rpt-contain_sf"/>
</dbReference>